<comment type="caution">
    <text evidence="1">The sequence shown here is derived from an EMBL/GenBank/DDBJ whole genome shotgun (WGS) entry which is preliminary data.</text>
</comment>
<dbReference type="InterPro" id="IPR009078">
    <property type="entry name" value="Ferritin-like_SF"/>
</dbReference>
<sequence>MIKQQIIPGLNLPEVEDKLSCWLCSALSTRLGQNTQSQTLSQINNPVYWGTSFLGLDKVTIFQNSTITEQAMILQLCSRKLLEEAYGIEKLGLQYMEKIVLLSESIQEQMLYALYCADEANHISQISRFLPIFPKIKINDEQIQQLEHPLLKFLMDVADTEDKAVILFVLQVVLEGWSLSHYRNLAIQCREPNLSLILQGLLRDKSHHHGTGVILFHQMSLTQSSQELIVKTLTQFLRLMQLRHQPVIAAIAQVKGYLSRSQKIRILEELDSESHNYTCLKFLRSLMRNPNSGAILQQLEAKAAFQPLNTSECI</sequence>
<dbReference type="SUPFAM" id="SSF47240">
    <property type="entry name" value="Ferritin-like"/>
    <property type="match status" value="1"/>
</dbReference>
<protein>
    <submittedName>
        <fullName evidence="1">Uncharacterized protein</fullName>
    </submittedName>
</protein>
<dbReference type="Proteomes" id="UP000218238">
    <property type="component" value="Unassembled WGS sequence"/>
</dbReference>
<gene>
    <name evidence="1" type="ORF">CK510_16350</name>
</gene>
<dbReference type="AlphaFoldDB" id="A0A2A2TGP5"/>
<dbReference type="OrthoDB" id="528268at2"/>
<reference evidence="1 2" key="1">
    <citation type="submission" date="2017-08" db="EMBL/GenBank/DDBJ databases">
        <title>Draft genome sequence of filamentous cyanobacterium Calothrix elsteri CCALA 953.</title>
        <authorList>
            <person name="Gagunashvili A.N."/>
            <person name="Elster J."/>
            <person name="Andresson O.S."/>
        </authorList>
    </citation>
    <scope>NUCLEOTIDE SEQUENCE [LARGE SCALE GENOMIC DNA]</scope>
    <source>
        <strain evidence="1 2">CCALA 953</strain>
    </source>
</reference>
<proteinExistence type="predicted"/>
<evidence type="ECO:0000313" key="1">
    <source>
        <dbReference type="EMBL" id="PAX52977.1"/>
    </source>
</evidence>
<accession>A0A2A2TGP5</accession>
<keyword evidence="2" id="KW-1185">Reference proteome</keyword>
<name>A0A2A2TGP5_9CYAN</name>
<evidence type="ECO:0000313" key="2">
    <source>
        <dbReference type="Proteomes" id="UP000218238"/>
    </source>
</evidence>
<organism evidence="1 2">
    <name type="scientific">Brunnivagina elsteri CCALA 953</name>
    <dbReference type="NCBI Taxonomy" id="987040"/>
    <lineage>
        <taxon>Bacteria</taxon>
        <taxon>Bacillati</taxon>
        <taxon>Cyanobacteriota</taxon>
        <taxon>Cyanophyceae</taxon>
        <taxon>Nostocales</taxon>
        <taxon>Calotrichaceae</taxon>
        <taxon>Brunnivagina</taxon>
    </lineage>
</organism>
<dbReference type="RefSeq" id="WP_095722714.1">
    <property type="nucleotide sequence ID" value="NZ_NTFS01000182.1"/>
</dbReference>
<dbReference type="EMBL" id="NTFS01000182">
    <property type="protein sequence ID" value="PAX52977.1"/>
    <property type="molecule type" value="Genomic_DNA"/>
</dbReference>